<evidence type="ECO:0000313" key="2">
    <source>
        <dbReference type="Proteomes" id="UP001228581"/>
    </source>
</evidence>
<comment type="caution">
    <text evidence="1">The sequence shown here is derived from an EMBL/GenBank/DDBJ whole genome shotgun (WGS) entry which is preliminary data.</text>
</comment>
<dbReference type="Proteomes" id="UP001228581">
    <property type="component" value="Unassembled WGS sequence"/>
</dbReference>
<accession>A0ABT7CV65</accession>
<proteinExistence type="predicted"/>
<reference evidence="1 2" key="1">
    <citation type="submission" date="2023-05" db="EMBL/GenBank/DDBJ databases">
        <authorList>
            <person name="Zhang X."/>
        </authorList>
    </citation>
    <scope>NUCLEOTIDE SEQUENCE [LARGE SCALE GENOMIC DNA]</scope>
    <source>
        <strain evidence="1 2">DM2B3-1</strain>
    </source>
</reference>
<name>A0ABT7CV65_9BACT</name>
<sequence>MIKVKHPIPECNIEQDQLIATLPQEKKRFMSLLFTHGNIVYRYHQKSKDLNPTKQDWKDWLNGLPQNIRQQMEKDGFEKCLTYLPFTRFLMEVNDMGLEEYIQKYMEPEDYREFMSQFSQNQDSV</sequence>
<dbReference type="EMBL" id="JASJOT010000034">
    <property type="protein sequence ID" value="MDJ1497658.1"/>
    <property type="molecule type" value="Genomic_DNA"/>
</dbReference>
<keyword evidence="2" id="KW-1185">Reference proteome</keyword>
<organism evidence="1 2">
    <name type="scientific">Xanthocytophaga flava</name>
    <dbReference type="NCBI Taxonomy" id="3048013"/>
    <lineage>
        <taxon>Bacteria</taxon>
        <taxon>Pseudomonadati</taxon>
        <taxon>Bacteroidota</taxon>
        <taxon>Cytophagia</taxon>
        <taxon>Cytophagales</taxon>
        <taxon>Rhodocytophagaceae</taxon>
        <taxon>Xanthocytophaga</taxon>
    </lineage>
</organism>
<dbReference type="RefSeq" id="WP_314003403.1">
    <property type="nucleotide sequence ID" value="NZ_JASJOT010000034.1"/>
</dbReference>
<protein>
    <submittedName>
        <fullName evidence="1">Uncharacterized protein</fullName>
    </submittedName>
</protein>
<gene>
    <name evidence="1" type="ORF">QNI19_32260</name>
</gene>
<evidence type="ECO:0000313" key="1">
    <source>
        <dbReference type="EMBL" id="MDJ1497658.1"/>
    </source>
</evidence>